<evidence type="ECO:0000256" key="5">
    <source>
        <dbReference type="ARBA" id="ARBA00022989"/>
    </source>
</evidence>
<evidence type="ECO:0000256" key="8">
    <source>
        <dbReference type="ARBA" id="ARBA00023136"/>
    </source>
</evidence>
<evidence type="ECO:0000256" key="6">
    <source>
        <dbReference type="ARBA" id="ARBA00023053"/>
    </source>
</evidence>
<keyword evidence="14" id="KW-1185">Reference proteome</keyword>
<dbReference type="PRINTS" id="PR01078">
    <property type="entry name" value="AMINACHANNEL"/>
</dbReference>
<protein>
    <submittedName>
        <fullName evidence="13">Acid-sensing ion channel 1</fullName>
    </submittedName>
</protein>
<dbReference type="Gene3D" id="1.10.287.770">
    <property type="entry name" value="YojJ-like"/>
    <property type="match status" value="1"/>
</dbReference>
<keyword evidence="9 11" id="KW-0739">Sodium transport</keyword>
<sequence length="1056" mass="121434">MSNLYNENDSSAEETGDVKILIKGGDKLSPGTNNVYAFCNHCKKDISVVYIKSEANGKELAVTETLKTNWPAVFEGRFPENDYEKCKKNNDYESCKKLLDEKKKSDKIHELWVSFLDSCTLHGFHFCFSGNPPVRRIIWTLLLLGAFALFFEKCTDSIINYFQFPFTTTTLIVYENSLVFPAVSICNYNDARFSKMNGTTVHELYFRTKIKGENVSHLLREISGEEMTKTLSEAAHRLDEMILECKWQKDSKCDHRNFTEFKNADGDVCFTFNSGKNSSALLTSSTGEDKGLRLLIDVQHYDYYFAVESAGFKVILHDQDETPVKMQGLAVSPGFTTYMELKKRKITNLPSPYRTKCGMPKLRFFDKYSKSKCFLDKLTRYVVRICKCRAWFMPGAKVGIPVCDMETSQRCMWPAWVHFEDKKLDECPVACESVEFSAQLSYARYPANAFADYLLSKETNLTGTPEENRQYLRDNLLELRIYYESLTFSDVRQVPSYDLYSLLDWLFWWGKRKTKMSNVLNENDSSAEETGDVKILIKGGDKLSPGTNNVYAFCNHCKKDISVVYIKSETNGKELAVTETLKTTWPAVFEGRFPESDYEKCKKNNDYESCKKLLDKKKNSEKIHELWVSFLNWCTLHGFHFCFSGNPPVRRVIWTLLLLGAFALFLEKCTDSIINYFQFPFTTTTLIIYEKSLAFPAVTICNYNDARLSKMNGTAVHNLYVTKMIKGGNSSHLKNNISGKEMTDILSNAAHRLDEMILECIWQKDSKCDHRNFAEFKNADGDVCFTFNSGKNSPALLTSSIGEDKGLRLLIDLQHYDYYFDVESAGFKVILHDQEETPVKMQGLAVSPGFTTYMELKKRKITNLPSPYRTNCGMPKLRFFDKYSKSKCFLDKLTRYVVEICKCRDWFMPGADEGIPVCDFETSEECMWPAWVHFEDKKLDKCPVACESVEFSAQLSYARYPANAYADLLLSKRKNLTGTPTENRQYLRDNLLELRIYYESLTYSDVRQVPSYDLYSLLGDVGGQIGLFLGASLLTLVEYLDFLAMVLFTKYKYHKE</sequence>
<proteinExistence type="inferred from homology"/>
<keyword evidence="3 11" id="KW-0894">Sodium channel</keyword>
<feature type="transmembrane region" description="Helical" evidence="12">
    <location>
        <begin position="1025"/>
        <end position="1048"/>
    </location>
</feature>
<evidence type="ECO:0000256" key="12">
    <source>
        <dbReference type="SAM" id="Phobius"/>
    </source>
</evidence>
<name>A0A2B4RNT6_STYPI</name>
<dbReference type="PANTHER" id="PTHR11690:SF300">
    <property type="entry name" value="PICKPOCKET PROTEIN 19"/>
    <property type="match status" value="1"/>
</dbReference>
<accession>A0A2B4RNT6</accession>
<evidence type="ECO:0000256" key="2">
    <source>
        <dbReference type="ARBA" id="ARBA00022448"/>
    </source>
</evidence>
<dbReference type="GO" id="GO:0015280">
    <property type="term" value="F:ligand-gated sodium channel activity"/>
    <property type="evidence" value="ECO:0007669"/>
    <property type="project" value="TreeGrafter"/>
</dbReference>
<dbReference type="InterPro" id="IPR001873">
    <property type="entry name" value="ENaC"/>
</dbReference>
<dbReference type="GO" id="GO:0005886">
    <property type="term" value="C:plasma membrane"/>
    <property type="evidence" value="ECO:0007669"/>
    <property type="project" value="TreeGrafter"/>
</dbReference>
<comment type="subcellular location">
    <subcellularLocation>
        <location evidence="1">Membrane</location>
        <topology evidence="1">Multi-pass membrane protein</topology>
    </subcellularLocation>
</comment>
<evidence type="ECO:0000256" key="11">
    <source>
        <dbReference type="RuleBase" id="RU000679"/>
    </source>
</evidence>
<evidence type="ECO:0000256" key="7">
    <source>
        <dbReference type="ARBA" id="ARBA00023065"/>
    </source>
</evidence>
<keyword evidence="7 11" id="KW-0406">Ion transport</keyword>
<dbReference type="AlphaFoldDB" id="A0A2B4RNT6"/>
<evidence type="ECO:0000313" key="14">
    <source>
        <dbReference type="Proteomes" id="UP000225706"/>
    </source>
</evidence>
<dbReference type="Proteomes" id="UP000225706">
    <property type="component" value="Unassembled WGS sequence"/>
</dbReference>
<evidence type="ECO:0000256" key="4">
    <source>
        <dbReference type="ARBA" id="ARBA00022692"/>
    </source>
</evidence>
<keyword evidence="6" id="KW-0915">Sodium</keyword>
<dbReference type="OrthoDB" id="8065060at2759"/>
<reference evidence="14" key="1">
    <citation type="journal article" date="2017" name="bioRxiv">
        <title>Comparative analysis of the genomes of Stylophora pistillata and Acropora digitifera provides evidence for extensive differences between species of corals.</title>
        <authorList>
            <person name="Voolstra C.R."/>
            <person name="Li Y."/>
            <person name="Liew Y.J."/>
            <person name="Baumgarten S."/>
            <person name="Zoccola D."/>
            <person name="Flot J.-F."/>
            <person name="Tambutte S."/>
            <person name="Allemand D."/>
            <person name="Aranda M."/>
        </authorList>
    </citation>
    <scope>NUCLEOTIDE SEQUENCE [LARGE SCALE GENOMIC DNA]</scope>
</reference>
<keyword evidence="5 12" id="KW-1133">Transmembrane helix</keyword>
<evidence type="ECO:0000256" key="9">
    <source>
        <dbReference type="ARBA" id="ARBA00023201"/>
    </source>
</evidence>
<keyword evidence="10 11" id="KW-0407">Ion channel</keyword>
<evidence type="ECO:0000256" key="10">
    <source>
        <dbReference type="ARBA" id="ARBA00023303"/>
    </source>
</evidence>
<dbReference type="Pfam" id="PF00858">
    <property type="entry name" value="ASC"/>
    <property type="match status" value="2"/>
</dbReference>
<evidence type="ECO:0000256" key="3">
    <source>
        <dbReference type="ARBA" id="ARBA00022461"/>
    </source>
</evidence>
<dbReference type="EMBL" id="LSMT01000437">
    <property type="protein sequence ID" value="PFX17998.1"/>
    <property type="molecule type" value="Genomic_DNA"/>
</dbReference>
<comment type="caution">
    <text evidence="13">The sequence shown here is derived from an EMBL/GenBank/DDBJ whole genome shotgun (WGS) entry which is preliminary data.</text>
</comment>
<keyword evidence="2 11" id="KW-0813">Transport</keyword>
<keyword evidence="8 12" id="KW-0472">Membrane</keyword>
<comment type="similarity">
    <text evidence="11">Belongs to the amiloride-sensitive sodium channel (TC 1.A.6) family.</text>
</comment>
<keyword evidence="4 11" id="KW-0812">Transmembrane</keyword>
<gene>
    <name evidence="13" type="primary">asic1</name>
    <name evidence="13" type="ORF">AWC38_SpisGene17671</name>
</gene>
<evidence type="ECO:0000313" key="13">
    <source>
        <dbReference type="EMBL" id="PFX17998.1"/>
    </source>
</evidence>
<organism evidence="13 14">
    <name type="scientific">Stylophora pistillata</name>
    <name type="common">Smooth cauliflower coral</name>
    <dbReference type="NCBI Taxonomy" id="50429"/>
    <lineage>
        <taxon>Eukaryota</taxon>
        <taxon>Metazoa</taxon>
        <taxon>Cnidaria</taxon>
        <taxon>Anthozoa</taxon>
        <taxon>Hexacorallia</taxon>
        <taxon>Scleractinia</taxon>
        <taxon>Astrocoeniina</taxon>
        <taxon>Pocilloporidae</taxon>
        <taxon>Stylophora</taxon>
    </lineage>
</organism>
<dbReference type="PANTHER" id="PTHR11690">
    <property type="entry name" value="AMILORIDE-SENSITIVE SODIUM CHANNEL-RELATED"/>
    <property type="match status" value="1"/>
</dbReference>
<evidence type="ECO:0000256" key="1">
    <source>
        <dbReference type="ARBA" id="ARBA00004141"/>
    </source>
</evidence>
<dbReference type="Gene3D" id="2.60.470.10">
    <property type="entry name" value="Acid-sensing ion channels like domains"/>
    <property type="match status" value="3"/>
</dbReference>